<dbReference type="CDD" id="cd05826">
    <property type="entry name" value="Sortase_B"/>
    <property type="match status" value="1"/>
</dbReference>
<evidence type="ECO:0000259" key="5">
    <source>
        <dbReference type="SMART" id="SM00635"/>
    </source>
</evidence>
<gene>
    <name evidence="6" type="ORF">SAMN05216180_0746</name>
</gene>
<feature type="active site" description="Acyl-thioester intermediate" evidence="2">
    <location>
        <position position="279"/>
    </location>
</feature>
<sequence length="852" mass="93670">MRMQYQQPSESNSKNISNHRPRRRKKSFGQRFVENYIPNKNDTKRDLIRKIVLIIAVIVLISSVVYIASYYGESSNNKELNASLQSVWEMGLDEDIKVGKDYPKDFLKRFAPLYEQNKDIRGWIQIDNTQVNYPVMQTDNNKDYDRTDFEKKSNQHGVPFADYRVDLKKPSTNTVIYGHNMTDGQMFGELLNYKSLSFYKEHPIINYDSVYAEGKYKIAAIIVCKADDPDFLYHNFINAEKNAANMTMEQFISKIRERSLINTTVDIKPTDKLVTLSTCDYSFKDPVTNKRIARFVIVGRKVRNGEKATVDVDNAKINPNPVMPKEWTQFIEKQRVEELKAHQESEASKNMAPIREEAKKWFTASELQKITDENLEVELARRKETMSQYLNADELANLSADQKVALLKERQNSVDLTEEARQAIYDNPDLHWMTNDEIDAFAKELAKVNKSQWKALMQKKVSAGDVSIELDVTSFKIMKDDTRTLVAYTDGGSGEVKWSSDKPTVADVKRDGTVVARHKGTAIITATYGGRSATCKVEVTNEEVVETSISLPSSVEVLKGGNLLLTATVTPDDMAERGVTWKITGGTKDAIAISPDGLECMVTGEIEGKTTEVTVTTRDKSKSATVKVAVKAPSEAASISINTTSHTMKIGETLSLRATISPSGTEVKWSASGDAVNIAANGADCTVTATKAGKVTVVAANGKDSTKTAKCTIEITEAAVPEETVTVSPAEVTMEVGKVQTLQLSSGNVKAKSWKSDSAAVSISDSDDVSCTIAADSAGKATITVALSNGKTATCRVTVKEKEVATPPSSSTGGEPSSSDPTPPAVSSKTETPQQQQPQAKTPQQPQSETPA</sequence>
<feature type="transmembrane region" description="Helical" evidence="4">
    <location>
        <begin position="51"/>
        <end position="71"/>
    </location>
</feature>
<dbReference type="SUPFAM" id="SSF63817">
    <property type="entry name" value="Sortase"/>
    <property type="match status" value="1"/>
</dbReference>
<keyword evidence="4" id="KW-0812">Transmembrane</keyword>
<evidence type="ECO:0000256" key="1">
    <source>
        <dbReference type="ARBA" id="ARBA00022801"/>
    </source>
</evidence>
<dbReference type="STRING" id="474960.SAMN05216180_0746"/>
<dbReference type="AlphaFoldDB" id="A0A1H7ZNT3"/>
<keyword evidence="1" id="KW-0378">Hydrolase</keyword>
<feature type="domain" description="BIG2" evidence="5">
    <location>
        <begin position="721"/>
        <end position="796"/>
    </location>
</feature>
<keyword evidence="4" id="KW-0472">Membrane</keyword>
<dbReference type="InterPro" id="IPR023365">
    <property type="entry name" value="Sortase_dom-sf"/>
</dbReference>
<organism evidence="6 7">
    <name type="scientific">Hydrogenoanaerobacterium saccharovorans</name>
    <dbReference type="NCBI Taxonomy" id="474960"/>
    <lineage>
        <taxon>Bacteria</taxon>
        <taxon>Bacillati</taxon>
        <taxon>Bacillota</taxon>
        <taxon>Clostridia</taxon>
        <taxon>Eubacteriales</taxon>
        <taxon>Oscillospiraceae</taxon>
        <taxon>Hydrogenoanaerobacterium</taxon>
    </lineage>
</organism>
<dbReference type="InterPro" id="IPR008964">
    <property type="entry name" value="Invasin/intimin_cell_adhesion"/>
</dbReference>
<dbReference type="NCBIfam" id="TIGR03064">
    <property type="entry name" value="sortase_srtB"/>
    <property type="match status" value="1"/>
</dbReference>
<feature type="domain" description="BIG2" evidence="5">
    <location>
        <begin position="635"/>
        <end position="712"/>
    </location>
</feature>
<evidence type="ECO:0000256" key="3">
    <source>
        <dbReference type="SAM" id="MobiDB-lite"/>
    </source>
</evidence>
<feature type="compositionally biased region" description="Polar residues" evidence="3">
    <location>
        <begin position="1"/>
        <end position="16"/>
    </location>
</feature>
<dbReference type="GO" id="GO:0016787">
    <property type="term" value="F:hydrolase activity"/>
    <property type="evidence" value="ECO:0007669"/>
    <property type="project" value="UniProtKB-KW"/>
</dbReference>
<dbReference type="Pfam" id="PF04203">
    <property type="entry name" value="Sortase"/>
    <property type="match status" value="1"/>
</dbReference>
<protein>
    <submittedName>
        <fullName evidence="6">Sortase, SrtB family</fullName>
    </submittedName>
</protein>
<feature type="active site" description="Proton donor/acceptor" evidence="2">
    <location>
        <position position="179"/>
    </location>
</feature>
<evidence type="ECO:0000313" key="7">
    <source>
        <dbReference type="Proteomes" id="UP000199158"/>
    </source>
</evidence>
<feature type="compositionally biased region" description="Low complexity" evidence="3">
    <location>
        <begin position="833"/>
        <end position="852"/>
    </location>
</feature>
<dbReference type="Gene3D" id="2.40.260.10">
    <property type="entry name" value="Sortase"/>
    <property type="match status" value="1"/>
</dbReference>
<dbReference type="SMART" id="SM00635">
    <property type="entry name" value="BID_2"/>
    <property type="match status" value="4"/>
</dbReference>
<feature type="region of interest" description="Disordered" evidence="3">
    <location>
        <begin position="802"/>
        <end position="852"/>
    </location>
</feature>
<dbReference type="Pfam" id="PF02368">
    <property type="entry name" value="Big_2"/>
    <property type="match status" value="1"/>
</dbReference>
<feature type="domain" description="BIG2" evidence="5">
    <location>
        <begin position="545"/>
        <end position="627"/>
    </location>
</feature>
<dbReference type="SUPFAM" id="SSF49373">
    <property type="entry name" value="Invasin/intimin cell-adhesion fragments"/>
    <property type="match status" value="2"/>
</dbReference>
<dbReference type="InterPro" id="IPR009835">
    <property type="entry name" value="SrtB"/>
</dbReference>
<evidence type="ECO:0000256" key="4">
    <source>
        <dbReference type="SAM" id="Phobius"/>
    </source>
</evidence>
<dbReference type="InterPro" id="IPR005754">
    <property type="entry name" value="Sortase"/>
</dbReference>
<feature type="compositionally biased region" description="Basic residues" evidence="3">
    <location>
        <begin position="17"/>
        <end position="26"/>
    </location>
</feature>
<dbReference type="InterPro" id="IPR003343">
    <property type="entry name" value="Big_2"/>
</dbReference>
<feature type="region of interest" description="Disordered" evidence="3">
    <location>
        <begin position="1"/>
        <end position="26"/>
    </location>
</feature>
<dbReference type="EMBL" id="FOCG01000001">
    <property type="protein sequence ID" value="SEM59097.1"/>
    <property type="molecule type" value="Genomic_DNA"/>
</dbReference>
<evidence type="ECO:0000256" key="2">
    <source>
        <dbReference type="PIRSR" id="PIRSR605754-1"/>
    </source>
</evidence>
<proteinExistence type="predicted"/>
<feature type="compositionally biased region" description="Low complexity" evidence="3">
    <location>
        <begin position="806"/>
        <end position="820"/>
    </location>
</feature>
<reference evidence="6 7" key="1">
    <citation type="submission" date="2016-10" db="EMBL/GenBank/DDBJ databases">
        <authorList>
            <person name="de Groot N.N."/>
        </authorList>
    </citation>
    <scope>NUCLEOTIDE SEQUENCE [LARGE SCALE GENOMIC DNA]</scope>
    <source>
        <strain evidence="6 7">CGMCC 1.5070</strain>
    </source>
</reference>
<evidence type="ECO:0000313" key="6">
    <source>
        <dbReference type="EMBL" id="SEM59097.1"/>
    </source>
</evidence>
<dbReference type="OrthoDB" id="9806013at2"/>
<feature type="domain" description="BIG2" evidence="5">
    <location>
        <begin position="464"/>
        <end position="538"/>
    </location>
</feature>
<name>A0A1H7ZNT3_9FIRM</name>
<keyword evidence="7" id="KW-1185">Reference proteome</keyword>
<accession>A0A1H7ZNT3</accession>
<keyword evidence="4" id="KW-1133">Transmembrane helix</keyword>
<dbReference type="Proteomes" id="UP000199158">
    <property type="component" value="Unassembled WGS sequence"/>
</dbReference>
<dbReference type="Gene3D" id="2.60.40.1080">
    <property type="match status" value="4"/>
</dbReference>